<sequence>MESNNRVEQKQIYVLLEGEGFNRILARESSLGQSSRIFYRHAEGVPFKWEMQPGTAKNPPEEDVLPPLSLPPSIQGSGLPLPQIDEPEESGSKPSKLWHNWKKMLKKSIQSNSSRSGDSDEEFAASVKNSGFSSSSLSSSSNGHISESSRVQRESLDGPFCCSPWNITATLDEGNTKIYYCRQHNTAFGLEEDGLILSRNLSRVSSVGQSGPLHTEVTSSGIPFKWEMHPGTSKTPPENEVIPPPSPPPAVQSLELPWPSPPCTSGDEKIKSSKWSRVWFWIKSKKIIMQNEKVPEISFRYDHKMEFCRPEKEFDAFLRSSSSSSARKRSWTWRLHKIKRGCFSWISRNNKALQPLVVYATRKLKH</sequence>
<feature type="region of interest" description="Disordered" evidence="1">
    <location>
        <begin position="131"/>
        <end position="155"/>
    </location>
</feature>
<protein>
    <submittedName>
        <fullName evidence="2">Uncharacterized protein</fullName>
    </submittedName>
</protein>
<feature type="compositionally biased region" description="Low complexity" evidence="1">
    <location>
        <begin position="131"/>
        <end position="149"/>
    </location>
</feature>
<gene>
    <name evidence="2" type="ORF">Adt_33874</name>
</gene>
<accession>A0ABD1QZG7</accession>
<dbReference type="PANTHER" id="PTHR33257">
    <property type="entry name" value="OS05G0165500 PROTEIN"/>
    <property type="match status" value="1"/>
</dbReference>
<dbReference type="PANTHER" id="PTHR33257:SF6">
    <property type="entry name" value="OXYSTEROL-BINDING 4B-LIKE PROTEIN"/>
    <property type="match status" value="1"/>
</dbReference>
<name>A0ABD1QZG7_9LAMI</name>
<feature type="region of interest" description="Disordered" evidence="1">
    <location>
        <begin position="229"/>
        <end position="249"/>
    </location>
</feature>
<reference evidence="3" key="1">
    <citation type="submission" date="2024-07" db="EMBL/GenBank/DDBJ databases">
        <title>Two chromosome-level genome assemblies of Korean endemic species Abeliophyllum distichum and Forsythia ovata (Oleaceae).</title>
        <authorList>
            <person name="Jang H."/>
        </authorList>
    </citation>
    <scope>NUCLEOTIDE SEQUENCE [LARGE SCALE GENOMIC DNA]</scope>
</reference>
<evidence type="ECO:0000313" key="3">
    <source>
        <dbReference type="Proteomes" id="UP001604336"/>
    </source>
</evidence>
<proteinExistence type="predicted"/>
<comment type="caution">
    <text evidence="2">The sequence shown here is derived from an EMBL/GenBank/DDBJ whole genome shotgun (WGS) entry which is preliminary data.</text>
</comment>
<evidence type="ECO:0000313" key="2">
    <source>
        <dbReference type="EMBL" id="KAL2480908.1"/>
    </source>
</evidence>
<dbReference type="EMBL" id="JBFOLK010000010">
    <property type="protein sequence ID" value="KAL2480908.1"/>
    <property type="molecule type" value="Genomic_DNA"/>
</dbReference>
<organism evidence="2 3">
    <name type="scientific">Abeliophyllum distichum</name>
    <dbReference type="NCBI Taxonomy" id="126358"/>
    <lineage>
        <taxon>Eukaryota</taxon>
        <taxon>Viridiplantae</taxon>
        <taxon>Streptophyta</taxon>
        <taxon>Embryophyta</taxon>
        <taxon>Tracheophyta</taxon>
        <taxon>Spermatophyta</taxon>
        <taxon>Magnoliopsida</taxon>
        <taxon>eudicotyledons</taxon>
        <taxon>Gunneridae</taxon>
        <taxon>Pentapetalae</taxon>
        <taxon>asterids</taxon>
        <taxon>lamiids</taxon>
        <taxon>Lamiales</taxon>
        <taxon>Oleaceae</taxon>
        <taxon>Forsythieae</taxon>
        <taxon>Abeliophyllum</taxon>
    </lineage>
</organism>
<dbReference type="AlphaFoldDB" id="A0ABD1QZG7"/>
<evidence type="ECO:0000256" key="1">
    <source>
        <dbReference type="SAM" id="MobiDB-lite"/>
    </source>
</evidence>
<keyword evidence="3" id="KW-1185">Reference proteome</keyword>
<feature type="region of interest" description="Disordered" evidence="1">
    <location>
        <begin position="50"/>
        <end position="96"/>
    </location>
</feature>
<dbReference type="Proteomes" id="UP001604336">
    <property type="component" value="Unassembled WGS sequence"/>
</dbReference>